<evidence type="ECO:0000256" key="1">
    <source>
        <dbReference type="SAM" id="MobiDB-lite"/>
    </source>
</evidence>
<proteinExistence type="predicted"/>
<dbReference type="RefSeq" id="WP_189607977.1">
    <property type="nucleotide sequence ID" value="NZ_BMXR01000003.1"/>
</dbReference>
<dbReference type="Proteomes" id="UP000626148">
    <property type="component" value="Unassembled WGS sequence"/>
</dbReference>
<reference evidence="3" key="2">
    <citation type="submission" date="2020-09" db="EMBL/GenBank/DDBJ databases">
        <authorList>
            <person name="Sun Q."/>
            <person name="Kim S."/>
        </authorList>
    </citation>
    <scope>NUCLEOTIDE SEQUENCE</scope>
    <source>
        <strain evidence="3">KCTC 22169</strain>
    </source>
</reference>
<organism evidence="3 4">
    <name type="scientific">Saccharospirillum salsuginis</name>
    <dbReference type="NCBI Taxonomy" id="418750"/>
    <lineage>
        <taxon>Bacteria</taxon>
        <taxon>Pseudomonadati</taxon>
        <taxon>Pseudomonadota</taxon>
        <taxon>Gammaproteobacteria</taxon>
        <taxon>Oceanospirillales</taxon>
        <taxon>Saccharospirillaceae</taxon>
        <taxon>Saccharospirillum</taxon>
    </lineage>
</organism>
<accession>A0A918N8R0</accession>
<gene>
    <name evidence="3" type="ORF">GCM10007392_15620</name>
</gene>
<protein>
    <recommendedName>
        <fullName evidence="5">LTXXQ motif family protein</fullName>
    </recommendedName>
</protein>
<keyword evidence="2" id="KW-0732">Signal</keyword>
<dbReference type="AlphaFoldDB" id="A0A918N8R0"/>
<sequence>MKSTIATSKKTLIATGLVVALAAGSTGAFAWGGGDKGPREPGQRFEYIFKQLNLTEEQSTEVIEVMQSFAEAQREAMRERRDSGAQRPTQEERDALRAAAHQQLADQLGTVLQPTQVEALMEYMEFHGKGMKGGGHHRGKISNQATDIESSSN</sequence>
<feature type="chain" id="PRO_5037640773" description="LTXXQ motif family protein" evidence="2">
    <location>
        <begin position="31"/>
        <end position="153"/>
    </location>
</feature>
<evidence type="ECO:0000256" key="2">
    <source>
        <dbReference type="SAM" id="SignalP"/>
    </source>
</evidence>
<dbReference type="EMBL" id="BMXR01000003">
    <property type="protein sequence ID" value="GGX49211.1"/>
    <property type="molecule type" value="Genomic_DNA"/>
</dbReference>
<feature type="compositionally biased region" description="Basic and acidic residues" evidence="1">
    <location>
        <begin position="73"/>
        <end position="96"/>
    </location>
</feature>
<evidence type="ECO:0000313" key="3">
    <source>
        <dbReference type="EMBL" id="GGX49211.1"/>
    </source>
</evidence>
<dbReference type="Gene3D" id="1.20.120.1490">
    <property type="match status" value="1"/>
</dbReference>
<comment type="caution">
    <text evidence="3">The sequence shown here is derived from an EMBL/GenBank/DDBJ whole genome shotgun (WGS) entry which is preliminary data.</text>
</comment>
<name>A0A918N8R0_9GAMM</name>
<keyword evidence="4" id="KW-1185">Reference proteome</keyword>
<reference evidence="3" key="1">
    <citation type="journal article" date="2014" name="Int. J. Syst. Evol. Microbiol.">
        <title>Complete genome sequence of Corynebacterium casei LMG S-19264T (=DSM 44701T), isolated from a smear-ripened cheese.</title>
        <authorList>
            <consortium name="US DOE Joint Genome Institute (JGI-PGF)"/>
            <person name="Walter F."/>
            <person name="Albersmeier A."/>
            <person name="Kalinowski J."/>
            <person name="Ruckert C."/>
        </authorList>
    </citation>
    <scope>NUCLEOTIDE SEQUENCE</scope>
    <source>
        <strain evidence="3">KCTC 22169</strain>
    </source>
</reference>
<evidence type="ECO:0000313" key="4">
    <source>
        <dbReference type="Proteomes" id="UP000626148"/>
    </source>
</evidence>
<evidence type="ECO:0008006" key="5">
    <source>
        <dbReference type="Google" id="ProtNLM"/>
    </source>
</evidence>
<feature type="region of interest" description="Disordered" evidence="1">
    <location>
        <begin position="73"/>
        <end position="101"/>
    </location>
</feature>
<feature type="compositionally biased region" description="Polar residues" evidence="1">
    <location>
        <begin position="141"/>
        <end position="153"/>
    </location>
</feature>
<feature type="region of interest" description="Disordered" evidence="1">
    <location>
        <begin position="130"/>
        <end position="153"/>
    </location>
</feature>
<feature type="signal peptide" evidence="2">
    <location>
        <begin position="1"/>
        <end position="30"/>
    </location>
</feature>